<dbReference type="CDD" id="cd00090">
    <property type="entry name" value="HTH_ARSR"/>
    <property type="match status" value="1"/>
</dbReference>
<dbReference type="SMART" id="SM00418">
    <property type="entry name" value="HTH_ARSR"/>
    <property type="match status" value="1"/>
</dbReference>
<dbReference type="PROSITE" id="PS50987">
    <property type="entry name" value="HTH_ARSR_2"/>
    <property type="match status" value="1"/>
</dbReference>
<dbReference type="GO" id="GO:0003677">
    <property type="term" value="F:DNA binding"/>
    <property type="evidence" value="ECO:0007669"/>
    <property type="project" value="UniProtKB-KW"/>
</dbReference>
<dbReference type="PANTHER" id="PTHR33154:SF18">
    <property type="entry name" value="ARSENICAL RESISTANCE OPERON REPRESSOR"/>
    <property type="match status" value="1"/>
</dbReference>
<dbReference type="Gene3D" id="1.10.10.10">
    <property type="entry name" value="Winged helix-like DNA-binding domain superfamily/Winged helix DNA-binding domain"/>
    <property type="match status" value="1"/>
</dbReference>
<evidence type="ECO:0000256" key="2">
    <source>
        <dbReference type="ARBA" id="ARBA00023125"/>
    </source>
</evidence>
<organism evidence="5 6">
    <name type="scientific">Sulfobacillus benefaciens</name>
    <dbReference type="NCBI Taxonomy" id="453960"/>
    <lineage>
        <taxon>Bacteria</taxon>
        <taxon>Bacillati</taxon>
        <taxon>Bacillota</taxon>
        <taxon>Clostridia</taxon>
        <taxon>Eubacteriales</taxon>
        <taxon>Clostridiales Family XVII. Incertae Sedis</taxon>
        <taxon>Sulfobacillus</taxon>
    </lineage>
</organism>
<dbReference type="GO" id="GO:0003700">
    <property type="term" value="F:DNA-binding transcription factor activity"/>
    <property type="evidence" value="ECO:0007669"/>
    <property type="project" value="InterPro"/>
</dbReference>
<keyword evidence="1" id="KW-0805">Transcription regulation</keyword>
<evidence type="ECO:0000313" key="5">
    <source>
        <dbReference type="EMBL" id="PSR33386.1"/>
    </source>
</evidence>
<comment type="caution">
    <text evidence="5">The sequence shown here is derived from an EMBL/GenBank/DDBJ whole genome shotgun (WGS) entry which is preliminary data.</text>
</comment>
<evidence type="ECO:0000259" key="4">
    <source>
        <dbReference type="PROSITE" id="PS50987"/>
    </source>
</evidence>
<dbReference type="AlphaFoldDB" id="A0A2T2XG00"/>
<evidence type="ECO:0000313" key="6">
    <source>
        <dbReference type="Proteomes" id="UP000242972"/>
    </source>
</evidence>
<dbReference type="NCBIfam" id="NF033788">
    <property type="entry name" value="HTH_metalloreg"/>
    <property type="match status" value="1"/>
</dbReference>
<keyword evidence="3" id="KW-0804">Transcription</keyword>
<evidence type="ECO:0000256" key="1">
    <source>
        <dbReference type="ARBA" id="ARBA00023015"/>
    </source>
</evidence>
<reference evidence="5 6" key="1">
    <citation type="journal article" date="2014" name="BMC Genomics">
        <title>Comparison of environmental and isolate Sulfobacillus genomes reveals diverse carbon, sulfur, nitrogen, and hydrogen metabolisms.</title>
        <authorList>
            <person name="Justice N.B."/>
            <person name="Norman A."/>
            <person name="Brown C.T."/>
            <person name="Singh A."/>
            <person name="Thomas B.C."/>
            <person name="Banfield J.F."/>
        </authorList>
    </citation>
    <scope>NUCLEOTIDE SEQUENCE [LARGE SCALE GENOMIC DNA]</scope>
    <source>
        <strain evidence="5">AMDSBA4</strain>
    </source>
</reference>
<dbReference type="SUPFAM" id="SSF46785">
    <property type="entry name" value="Winged helix' DNA-binding domain"/>
    <property type="match status" value="1"/>
</dbReference>
<dbReference type="PANTHER" id="PTHR33154">
    <property type="entry name" value="TRANSCRIPTIONAL REGULATOR, ARSR FAMILY"/>
    <property type="match status" value="1"/>
</dbReference>
<accession>A0A2T2XG00</accession>
<dbReference type="InterPro" id="IPR036388">
    <property type="entry name" value="WH-like_DNA-bd_sf"/>
</dbReference>
<dbReference type="PRINTS" id="PR00778">
    <property type="entry name" value="HTHARSR"/>
</dbReference>
<dbReference type="InterPro" id="IPR011991">
    <property type="entry name" value="ArsR-like_HTH"/>
</dbReference>
<feature type="domain" description="HTH arsR-type" evidence="4">
    <location>
        <begin position="1"/>
        <end position="97"/>
    </location>
</feature>
<proteinExistence type="predicted"/>
<dbReference type="EMBL" id="PXYW01000021">
    <property type="protein sequence ID" value="PSR33386.1"/>
    <property type="molecule type" value="Genomic_DNA"/>
</dbReference>
<dbReference type="Proteomes" id="UP000242972">
    <property type="component" value="Unassembled WGS sequence"/>
</dbReference>
<gene>
    <name evidence="5" type="ORF">C7B46_10025</name>
</gene>
<sequence length="112" mass="12817">MQPSFDTWTEIFKALGDKTRLHILALLRHDEFCVCELVSVFNMSQPAVSQHLRKLKVAGLVSERRTAQWVFYSLSPTLPDPIRIVIQELPDVAEEITTLKNQGLRVQCRPSL</sequence>
<keyword evidence="2" id="KW-0238">DNA-binding</keyword>
<dbReference type="InterPro" id="IPR036390">
    <property type="entry name" value="WH_DNA-bd_sf"/>
</dbReference>
<protein>
    <submittedName>
        <fullName evidence="5">Transcriptional regulator</fullName>
    </submittedName>
</protein>
<dbReference type="InterPro" id="IPR051081">
    <property type="entry name" value="HTH_MetalResp_TranReg"/>
</dbReference>
<dbReference type="InterPro" id="IPR001845">
    <property type="entry name" value="HTH_ArsR_DNA-bd_dom"/>
</dbReference>
<evidence type="ECO:0000256" key="3">
    <source>
        <dbReference type="ARBA" id="ARBA00023163"/>
    </source>
</evidence>
<dbReference type="Pfam" id="PF01022">
    <property type="entry name" value="HTH_5"/>
    <property type="match status" value="1"/>
</dbReference>
<name>A0A2T2XG00_9FIRM</name>